<dbReference type="PANTHER" id="PTHR38436:SF1">
    <property type="entry name" value="ESTER CYCLASE"/>
    <property type="match status" value="1"/>
</dbReference>
<dbReference type="InterPro" id="IPR009959">
    <property type="entry name" value="Cyclase_SnoaL-like"/>
</dbReference>
<dbReference type="PANTHER" id="PTHR38436">
    <property type="entry name" value="POLYKETIDE CYCLASE SNOAL-LIKE DOMAIN"/>
    <property type="match status" value="1"/>
</dbReference>
<name>A0ABP8KGD2_9BACT</name>
<evidence type="ECO:0000256" key="1">
    <source>
        <dbReference type="SAM" id="SignalP"/>
    </source>
</evidence>
<gene>
    <name evidence="3" type="ORF">GCM10023187_26060</name>
</gene>
<proteinExistence type="predicted"/>
<dbReference type="Pfam" id="PF12680">
    <property type="entry name" value="SnoaL_2"/>
    <property type="match status" value="1"/>
</dbReference>
<protein>
    <recommendedName>
        <fullName evidence="2">SnoaL-like domain-containing protein</fullName>
    </recommendedName>
</protein>
<evidence type="ECO:0000313" key="4">
    <source>
        <dbReference type="Proteomes" id="UP001500936"/>
    </source>
</evidence>
<feature type="chain" id="PRO_5046853860" description="SnoaL-like domain-containing protein" evidence="1">
    <location>
        <begin position="20"/>
        <end position="287"/>
    </location>
</feature>
<reference evidence="4" key="1">
    <citation type="journal article" date="2019" name="Int. J. Syst. Evol. Microbiol.">
        <title>The Global Catalogue of Microorganisms (GCM) 10K type strain sequencing project: providing services to taxonomists for standard genome sequencing and annotation.</title>
        <authorList>
            <consortium name="The Broad Institute Genomics Platform"/>
            <consortium name="The Broad Institute Genome Sequencing Center for Infectious Disease"/>
            <person name="Wu L."/>
            <person name="Ma J."/>
        </authorList>
    </citation>
    <scope>NUCLEOTIDE SEQUENCE [LARGE SCALE GENOMIC DNA]</scope>
    <source>
        <strain evidence="4">JCM 17925</strain>
    </source>
</reference>
<evidence type="ECO:0000259" key="2">
    <source>
        <dbReference type="Pfam" id="PF12680"/>
    </source>
</evidence>
<feature type="signal peptide" evidence="1">
    <location>
        <begin position="1"/>
        <end position="19"/>
    </location>
</feature>
<accession>A0ABP8KGD2</accession>
<dbReference type="InterPro" id="IPR037401">
    <property type="entry name" value="SnoaL-like"/>
</dbReference>
<keyword evidence="1" id="KW-0732">Signal</keyword>
<sequence>MKPFFTILFAIILVSQATAQTTEIEKSAREFYKALAKRNLDKAATYIADDAIDYGQGPTPIKGREAIMKSIADFFMAFPETSISVEGVAVEGNKVYIRNTFSGVQKAPLAGVIPPTNKLVTYQDVDILEFNRTGKIVAHWASNPTAVLDQLGYHAYTNPNTMAVMDGYKLFGKGDIAGLLASCTDDVVWNVLDSPAAGVARVYRGKKEVGQFFTNLAAGLQITQFTPFRFFADGDEVIALVNCEFKMPGDPKLYKVSLAHHFTMRDGRIASFKEIVDKPQEVVMAAK</sequence>
<dbReference type="EMBL" id="BAABHB010000004">
    <property type="protein sequence ID" value="GAA4406525.1"/>
    <property type="molecule type" value="Genomic_DNA"/>
</dbReference>
<dbReference type="Pfam" id="PF07366">
    <property type="entry name" value="SnoaL"/>
    <property type="match status" value="1"/>
</dbReference>
<organism evidence="3 4">
    <name type="scientific">Nibrella viscosa</name>
    <dbReference type="NCBI Taxonomy" id="1084524"/>
    <lineage>
        <taxon>Bacteria</taxon>
        <taxon>Pseudomonadati</taxon>
        <taxon>Bacteroidota</taxon>
        <taxon>Cytophagia</taxon>
        <taxon>Cytophagales</taxon>
        <taxon>Spirosomataceae</taxon>
        <taxon>Nibrella</taxon>
    </lineage>
</organism>
<dbReference type="Proteomes" id="UP001500936">
    <property type="component" value="Unassembled WGS sequence"/>
</dbReference>
<dbReference type="SUPFAM" id="SSF54427">
    <property type="entry name" value="NTF2-like"/>
    <property type="match status" value="2"/>
</dbReference>
<dbReference type="Gene3D" id="3.10.450.50">
    <property type="match status" value="2"/>
</dbReference>
<evidence type="ECO:0000313" key="3">
    <source>
        <dbReference type="EMBL" id="GAA4406525.1"/>
    </source>
</evidence>
<dbReference type="RefSeq" id="WP_345267760.1">
    <property type="nucleotide sequence ID" value="NZ_BAABHB010000004.1"/>
</dbReference>
<dbReference type="InterPro" id="IPR032710">
    <property type="entry name" value="NTF2-like_dom_sf"/>
</dbReference>
<keyword evidence="4" id="KW-1185">Reference proteome</keyword>
<comment type="caution">
    <text evidence="3">The sequence shown here is derived from an EMBL/GenBank/DDBJ whole genome shotgun (WGS) entry which is preliminary data.</text>
</comment>
<feature type="domain" description="SnoaL-like" evidence="2">
    <location>
        <begin position="168"/>
        <end position="271"/>
    </location>
</feature>